<evidence type="ECO:0000259" key="5">
    <source>
        <dbReference type="PROSITE" id="PS50893"/>
    </source>
</evidence>
<dbReference type="InterPro" id="IPR027417">
    <property type="entry name" value="P-loop_NTPase"/>
</dbReference>
<dbReference type="InterPro" id="IPR003593">
    <property type="entry name" value="AAA+_ATPase"/>
</dbReference>
<comment type="caution">
    <text evidence="6">The sequence shown here is derived from an EMBL/GenBank/DDBJ whole genome shotgun (WGS) entry which is preliminary data.</text>
</comment>
<keyword evidence="4 6" id="KW-0067">ATP-binding</keyword>
<dbReference type="Pfam" id="PF08402">
    <property type="entry name" value="TOBE_2"/>
    <property type="match status" value="1"/>
</dbReference>
<keyword evidence="2" id="KW-0813">Transport</keyword>
<dbReference type="Pfam" id="PF00005">
    <property type="entry name" value="ABC_tran"/>
    <property type="match status" value="1"/>
</dbReference>
<dbReference type="SUPFAM" id="SSF52540">
    <property type="entry name" value="P-loop containing nucleoside triphosphate hydrolases"/>
    <property type="match status" value="1"/>
</dbReference>
<evidence type="ECO:0000313" key="7">
    <source>
        <dbReference type="Proteomes" id="UP001242480"/>
    </source>
</evidence>
<dbReference type="PANTHER" id="PTHR43875:SF1">
    <property type="entry name" value="OSMOPROTECTIVE COMPOUNDS UPTAKE ATP-BINDING PROTEIN GGTA"/>
    <property type="match status" value="1"/>
</dbReference>
<dbReference type="InterPro" id="IPR017871">
    <property type="entry name" value="ABC_transporter-like_CS"/>
</dbReference>
<dbReference type="InterPro" id="IPR012340">
    <property type="entry name" value="NA-bd_OB-fold"/>
</dbReference>
<proteinExistence type="inferred from homology"/>
<dbReference type="Gene3D" id="2.40.50.100">
    <property type="match status" value="1"/>
</dbReference>
<sequence>MPALSFQSISKAYRGRPALEALSFDVEPQSFTVICGPPKAGKSVLFRLLVGLEQPDAGCIMLAGEDITRLSAAQRAIGYVPQSFALYPHLTVRQNIAYPLTLARAPQAEIARRVDRAAGILSIAHLLAKTPDQLSGGEKQRVAVARGLLKNADVFVLDDPLVGLDYKLRERLMDELKGLREELKATFLYATSDSLEALTMAQRLVVLDAGRLVEHDEATRIYHDPGHARSLDLIGFPHANLLKGRAEGTRLTAGPLTFGLAEPLPAAEVLVGLRPEALKLGTGAGIDFQGRVRLVENLGGEAVVYAQAGGQDLTLSLPLSGEPPPDFDAAVALTVDPGTLMLFDAASGRRLTFRAAQAELRGSECDSGPRNSA</sequence>
<dbReference type="InterPro" id="IPR008995">
    <property type="entry name" value="Mo/tungstate-bd_C_term_dom"/>
</dbReference>
<dbReference type="Proteomes" id="UP001242480">
    <property type="component" value="Unassembled WGS sequence"/>
</dbReference>
<reference evidence="6 7" key="1">
    <citation type="submission" date="2023-07" db="EMBL/GenBank/DDBJ databases">
        <title>Genomic Encyclopedia of Type Strains, Phase IV (KMG-IV): sequencing the most valuable type-strain genomes for metagenomic binning, comparative biology and taxonomic classification.</title>
        <authorList>
            <person name="Goeker M."/>
        </authorList>
    </citation>
    <scope>NUCLEOTIDE SEQUENCE [LARGE SCALE GENOMIC DNA]</scope>
    <source>
        <strain evidence="6 7">DSM 19619</strain>
    </source>
</reference>
<dbReference type="EMBL" id="JAUSVX010000001">
    <property type="protein sequence ID" value="MDQ0467755.1"/>
    <property type="molecule type" value="Genomic_DNA"/>
</dbReference>
<evidence type="ECO:0000256" key="4">
    <source>
        <dbReference type="ARBA" id="ARBA00022840"/>
    </source>
</evidence>
<organism evidence="6 7">
    <name type="scientific">Labrys wisconsinensis</name>
    <dbReference type="NCBI Taxonomy" id="425677"/>
    <lineage>
        <taxon>Bacteria</taxon>
        <taxon>Pseudomonadati</taxon>
        <taxon>Pseudomonadota</taxon>
        <taxon>Alphaproteobacteria</taxon>
        <taxon>Hyphomicrobiales</taxon>
        <taxon>Xanthobacteraceae</taxon>
        <taxon>Labrys</taxon>
    </lineage>
</organism>
<dbReference type="Gene3D" id="3.40.50.300">
    <property type="entry name" value="P-loop containing nucleotide triphosphate hydrolases"/>
    <property type="match status" value="1"/>
</dbReference>
<evidence type="ECO:0000256" key="1">
    <source>
        <dbReference type="ARBA" id="ARBA00005417"/>
    </source>
</evidence>
<protein>
    <submittedName>
        <fullName evidence="6">Multiple sugar transport system ATP-binding protein</fullName>
    </submittedName>
</protein>
<dbReference type="RefSeq" id="WP_307267867.1">
    <property type="nucleotide sequence ID" value="NZ_JAUSVX010000001.1"/>
</dbReference>
<dbReference type="PROSITE" id="PS50893">
    <property type="entry name" value="ABC_TRANSPORTER_2"/>
    <property type="match status" value="1"/>
</dbReference>
<dbReference type="SMART" id="SM00382">
    <property type="entry name" value="AAA"/>
    <property type="match status" value="1"/>
</dbReference>
<evidence type="ECO:0000256" key="2">
    <source>
        <dbReference type="ARBA" id="ARBA00022448"/>
    </source>
</evidence>
<comment type="similarity">
    <text evidence="1">Belongs to the ABC transporter superfamily.</text>
</comment>
<keyword evidence="7" id="KW-1185">Reference proteome</keyword>
<dbReference type="Gene3D" id="2.40.50.140">
    <property type="entry name" value="Nucleic acid-binding proteins"/>
    <property type="match status" value="1"/>
</dbReference>
<dbReference type="PROSITE" id="PS00211">
    <property type="entry name" value="ABC_TRANSPORTER_1"/>
    <property type="match status" value="1"/>
</dbReference>
<gene>
    <name evidence="6" type="ORF">QO011_000750</name>
</gene>
<accession>A0ABU0J0G2</accession>
<evidence type="ECO:0000256" key="3">
    <source>
        <dbReference type="ARBA" id="ARBA00022741"/>
    </source>
</evidence>
<dbReference type="SUPFAM" id="SSF50331">
    <property type="entry name" value="MOP-like"/>
    <property type="match status" value="1"/>
</dbReference>
<dbReference type="GO" id="GO:0005524">
    <property type="term" value="F:ATP binding"/>
    <property type="evidence" value="ECO:0007669"/>
    <property type="project" value="UniProtKB-KW"/>
</dbReference>
<dbReference type="InterPro" id="IPR003439">
    <property type="entry name" value="ABC_transporter-like_ATP-bd"/>
</dbReference>
<evidence type="ECO:0000313" key="6">
    <source>
        <dbReference type="EMBL" id="MDQ0467755.1"/>
    </source>
</evidence>
<dbReference type="InterPro" id="IPR047641">
    <property type="entry name" value="ABC_transpr_MalK/UgpC-like"/>
</dbReference>
<keyword evidence="3" id="KW-0547">Nucleotide-binding</keyword>
<feature type="domain" description="ABC transporter" evidence="5">
    <location>
        <begin position="4"/>
        <end position="234"/>
    </location>
</feature>
<keyword evidence="6" id="KW-0762">Sugar transport</keyword>
<dbReference type="PANTHER" id="PTHR43875">
    <property type="entry name" value="MALTODEXTRIN IMPORT ATP-BINDING PROTEIN MSMX"/>
    <property type="match status" value="1"/>
</dbReference>
<dbReference type="InterPro" id="IPR013611">
    <property type="entry name" value="Transp-assoc_OB_typ2"/>
</dbReference>
<name>A0ABU0J0G2_9HYPH</name>